<dbReference type="InterPro" id="IPR016024">
    <property type="entry name" value="ARM-type_fold"/>
</dbReference>
<dbReference type="EMBL" id="GEGO01006398">
    <property type="protein sequence ID" value="JAR89006.1"/>
    <property type="molecule type" value="Transcribed_RNA"/>
</dbReference>
<sequence>MSADALKLLCSGTKLERDRGLQEIQRYLSCAKSADIRSLEATLLGILEDPTSPWESKLGGLLGIKALVVHLRSAQHPCDKDLPEKIARASLELLSHPEVRLRLEAGQVLGVLCANEGVKIYEKCWSRLFELIESSLEREISEAGSPVQDVHREEEQEMSSAARILLNTAGWRHLETNVKCLQSMVEGCGSSFGPFVDQKILELLFRTAQHVSRFVRETTFYVVSSLVACCAAVGPSNPFSADHLGHRVSRCLAIGLADNWSQVRLASSEATRKFLLSFSEKDREPFFPELLPQMCLNRYYTADGVRIYSQETWRRIAKTEGRELVQRHITRVVDYYISQTSAENHAIREAACACIAELASKINQNAVRPFVPKLLDTLVVCFQDESWAVRDAACLACGNFLLCYPEESKSSLKALYPLFFDNLQDCIPSVRQGAASALGNVARAYGTEALGVLQAKVLAGLEGVKQQPKETLRYERAEWGNSIQTQASSIKAARDNDPALHTNLQTYSCESLQPKPGLLCMDWKYRKPPEPWELADGCIHLVAELSQIPQASASVVQCMPTLAEAARHRHYIHHVALLETLCKQLPNIVKGVGKRAFRPLLEPFLESIFYSLSCESALTSSAASQCLNQLSSLLGPSILRARVEQWNPRYLEQLDANLHIAGL</sequence>
<evidence type="ECO:0000256" key="5">
    <source>
        <dbReference type="ARBA" id="ARBA00022927"/>
    </source>
</evidence>
<feature type="repeat" description="HEAT" evidence="6">
    <location>
        <begin position="415"/>
        <end position="450"/>
    </location>
</feature>
<evidence type="ECO:0000313" key="7">
    <source>
        <dbReference type="EMBL" id="JAR89006.1"/>
    </source>
</evidence>
<dbReference type="InterPro" id="IPR011989">
    <property type="entry name" value="ARM-like"/>
</dbReference>
<dbReference type="GO" id="GO:0005737">
    <property type="term" value="C:cytoplasm"/>
    <property type="evidence" value="ECO:0007669"/>
    <property type="project" value="UniProtKB-SubCell"/>
</dbReference>
<name>A0A147BE21_IXORI</name>
<keyword evidence="5" id="KW-0653">Protein transport</keyword>
<dbReference type="AlphaFoldDB" id="A0A147BE21"/>
<evidence type="ECO:0000256" key="4">
    <source>
        <dbReference type="ARBA" id="ARBA00022737"/>
    </source>
</evidence>
<dbReference type="PROSITE" id="PS50077">
    <property type="entry name" value="HEAT_REPEAT"/>
    <property type="match status" value="1"/>
</dbReference>
<keyword evidence="3" id="KW-0963">Cytoplasm</keyword>
<reference evidence="7" key="1">
    <citation type="journal article" date="2018" name="PLoS Negl. Trop. Dis.">
        <title>Sialome diversity of ticks revealed by RNAseq of single tick salivary glands.</title>
        <authorList>
            <person name="Perner J."/>
            <person name="Kropackova S."/>
            <person name="Kopacek P."/>
            <person name="Ribeiro J.M."/>
        </authorList>
    </citation>
    <scope>NUCLEOTIDE SEQUENCE</scope>
    <source>
        <strain evidence="7">Siblings of single egg batch collected in Ceske Budejovice</strain>
        <tissue evidence="7">Salivary glands</tissue>
    </source>
</reference>
<comment type="subcellular location">
    <subcellularLocation>
        <location evidence="1">Cytoplasm</location>
    </subcellularLocation>
</comment>
<keyword evidence="4" id="KW-0677">Repeat</keyword>
<evidence type="ECO:0000256" key="2">
    <source>
        <dbReference type="ARBA" id="ARBA00022448"/>
    </source>
</evidence>
<proteinExistence type="predicted"/>
<protein>
    <submittedName>
        <fullName evidence="7">Uncharacterized protein</fullName>
    </submittedName>
</protein>
<evidence type="ECO:0000256" key="6">
    <source>
        <dbReference type="PROSITE-ProRule" id="PRU00103"/>
    </source>
</evidence>
<dbReference type="PANTHER" id="PTHR10527">
    <property type="entry name" value="IMPORTIN BETA"/>
    <property type="match status" value="1"/>
</dbReference>
<dbReference type="InterPro" id="IPR021133">
    <property type="entry name" value="HEAT_type_2"/>
</dbReference>
<dbReference type="Pfam" id="PF13513">
    <property type="entry name" value="HEAT_EZ"/>
    <property type="match status" value="1"/>
</dbReference>
<evidence type="ECO:0000256" key="3">
    <source>
        <dbReference type="ARBA" id="ARBA00022490"/>
    </source>
</evidence>
<dbReference type="GO" id="GO:0006606">
    <property type="term" value="P:protein import into nucleus"/>
    <property type="evidence" value="ECO:0007669"/>
    <property type="project" value="InterPro"/>
</dbReference>
<dbReference type="SUPFAM" id="SSF48371">
    <property type="entry name" value="ARM repeat"/>
    <property type="match status" value="1"/>
</dbReference>
<evidence type="ECO:0000256" key="1">
    <source>
        <dbReference type="ARBA" id="ARBA00004496"/>
    </source>
</evidence>
<organism evidence="7">
    <name type="scientific">Ixodes ricinus</name>
    <name type="common">Common tick</name>
    <name type="synonym">Acarus ricinus</name>
    <dbReference type="NCBI Taxonomy" id="34613"/>
    <lineage>
        <taxon>Eukaryota</taxon>
        <taxon>Metazoa</taxon>
        <taxon>Ecdysozoa</taxon>
        <taxon>Arthropoda</taxon>
        <taxon>Chelicerata</taxon>
        <taxon>Arachnida</taxon>
        <taxon>Acari</taxon>
        <taxon>Parasitiformes</taxon>
        <taxon>Ixodida</taxon>
        <taxon>Ixodoidea</taxon>
        <taxon>Ixodidae</taxon>
        <taxon>Ixodinae</taxon>
        <taxon>Ixodes</taxon>
    </lineage>
</organism>
<accession>A0A147BE21</accession>
<dbReference type="InterPro" id="IPR040122">
    <property type="entry name" value="Importin_beta"/>
</dbReference>
<keyword evidence="2" id="KW-0813">Transport</keyword>
<dbReference type="Gene3D" id="1.25.10.10">
    <property type="entry name" value="Leucine-rich Repeat Variant"/>
    <property type="match status" value="2"/>
</dbReference>